<reference evidence="2 3" key="1">
    <citation type="submission" date="2019-02" db="EMBL/GenBank/DDBJ databases">
        <title>Deep-cultivation of Planctomycetes and their phenomic and genomic characterization uncovers novel biology.</title>
        <authorList>
            <person name="Wiegand S."/>
            <person name="Jogler M."/>
            <person name="Boedeker C."/>
            <person name="Pinto D."/>
            <person name="Vollmers J."/>
            <person name="Rivas-Marin E."/>
            <person name="Kohn T."/>
            <person name="Peeters S.H."/>
            <person name="Heuer A."/>
            <person name="Rast P."/>
            <person name="Oberbeckmann S."/>
            <person name="Bunk B."/>
            <person name="Jeske O."/>
            <person name="Meyerdierks A."/>
            <person name="Storesund J.E."/>
            <person name="Kallscheuer N."/>
            <person name="Luecker S."/>
            <person name="Lage O.M."/>
            <person name="Pohl T."/>
            <person name="Merkel B.J."/>
            <person name="Hornburger P."/>
            <person name="Mueller R.-W."/>
            <person name="Bruemmer F."/>
            <person name="Labrenz M."/>
            <person name="Spormann A.M."/>
            <person name="Op Den Camp H."/>
            <person name="Overmann J."/>
            <person name="Amann R."/>
            <person name="Jetten M.S.M."/>
            <person name="Mascher T."/>
            <person name="Medema M.H."/>
            <person name="Devos D.P."/>
            <person name="Kaster A.-K."/>
            <person name="Ovreas L."/>
            <person name="Rohde M."/>
            <person name="Galperin M.Y."/>
            <person name="Jogler C."/>
        </authorList>
    </citation>
    <scope>NUCLEOTIDE SEQUENCE [LARGE SCALE GENOMIC DNA]</scope>
    <source>
        <strain evidence="2 3">Pan14r</strain>
    </source>
</reference>
<evidence type="ECO:0000259" key="1">
    <source>
        <dbReference type="Pfam" id="PF07596"/>
    </source>
</evidence>
<organism evidence="2 3">
    <name type="scientific">Crateriforma conspicua</name>
    <dbReference type="NCBI Taxonomy" id="2527996"/>
    <lineage>
        <taxon>Bacteria</taxon>
        <taxon>Pseudomonadati</taxon>
        <taxon>Planctomycetota</taxon>
        <taxon>Planctomycetia</taxon>
        <taxon>Planctomycetales</taxon>
        <taxon>Planctomycetaceae</taxon>
        <taxon>Crateriforma</taxon>
    </lineage>
</organism>
<dbReference type="RefSeq" id="WP_146441095.1">
    <property type="nucleotide sequence ID" value="NZ_SJPL01000004.1"/>
</dbReference>
<dbReference type="PANTHER" id="PTHR30093:SF2">
    <property type="entry name" value="TYPE II SECRETION SYSTEM PROTEIN H"/>
    <property type="match status" value="1"/>
</dbReference>
<protein>
    <recommendedName>
        <fullName evidence="1">DUF1559 domain-containing protein</fullName>
    </recommendedName>
</protein>
<dbReference type="OrthoDB" id="285158at2"/>
<dbReference type="EMBL" id="SJPL01000004">
    <property type="protein sequence ID" value="TWT64932.1"/>
    <property type="molecule type" value="Genomic_DNA"/>
</dbReference>
<dbReference type="Pfam" id="PF07963">
    <property type="entry name" value="N_methyl"/>
    <property type="match status" value="1"/>
</dbReference>
<proteinExistence type="predicted"/>
<dbReference type="InterPro" id="IPR012902">
    <property type="entry name" value="N_methyl_site"/>
</dbReference>
<name>A0A5C5XTE8_9PLAN</name>
<dbReference type="NCBIfam" id="TIGR02532">
    <property type="entry name" value="IV_pilin_GFxxxE"/>
    <property type="match status" value="1"/>
</dbReference>
<dbReference type="Pfam" id="PF07596">
    <property type="entry name" value="SBP_bac_10"/>
    <property type="match status" value="1"/>
</dbReference>
<dbReference type="InterPro" id="IPR011453">
    <property type="entry name" value="DUF1559"/>
</dbReference>
<comment type="caution">
    <text evidence="2">The sequence shown here is derived from an EMBL/GenBank/DDBJ whole genome shotgun (WGS) entry which is preliminary data.</text>
</comment>
<sequence>MVKRYGFSIVELLVVFTIISILLALLFPAVQSARERARETVCKNNLRQIHLALSRFRGIHKQLPNPAPQGRTGGWMVEILPYIEQQNVKDNIMDGIPIANVPALSFRPPAIFRCPRRTVLDQTLEDAMFPGHYVIVREERGAVYDAPVSFSVPWINGPEMRRDVLIGSIGPHSNGFFFSDSSQQGVGFMLNGQSIH</sequence>
<dbReference type="SUPFAM" id="SSF54523">
    <property type="entry name" value="Pili subunits"/>
    <property type="match status" value="1"/>
</dbReference>
<gene>
    <name evidence="2" type="ORF">Pan14r_54750</name>
</gene>
<accession>A0A5C5XTE8</accession>
<feature type="domain" description="DUF1559" evidence="1">
    <location>
        <begin position="31"/>
        <end position="165"/>
    </location>
</feature>
<dbReference type="Proteomes" id="UP000317238">
    <property type="component" value="Unassembled WGS sequence"/>
</dbReference>
<dbReference type="AlphaFoldDB" id="A0A5C5XTE8"/>
<dbReference type="PANTHER" id="PTHR30093">
    <property type="entry name" value="GENERAL SECRETION PATHWAY PROTEIN G"/>
    <property type="match status" value="1"/>
</dbReference>
<evidence type="ECO:0000313" key="2">
    <source>
        <dbReference type="EMBL" id="TWT64932.1"/>
    </source>
</evidence>
<evidence type="ECO:0000313" key="3">
    <source>
        <dbReference type="Proteomes" id="UP000317238"/>
    </source>
</evidence>
<dbReference type="Gene3D" id="3.30.700.10">
    <property type="entry name" value="Glycoprotein, Type 4 Pilin"/>
    <property type="match status" value="1"/>
</dbReference>
<dbReference type="InterPro" id="IPR045584">
    <property type="entry name" value="Pilin-like"/>
</dbReference>
<keyword evidence="3" id="KW-1185">Reference proteome</keyword>